<protein>
    <submittedName>
        <fullName evidence="11">Potassium channel subfamily T member 1</fullName>
    </submittedName>
</protein>
<evidence type="ECO:0000256" key="4">
    <source>
        <dbReference type="ARBA" id="ARBA00022692"/>
    </source>
</evidence>
<gene>
    <name evidence="11" type="ORF">X975_04938</name>
</gene>
<keyword evidence="3" id="KW-0633">Potassium transport</keyword>
<reference evidence="11 12" key="1">
    <citation type="submission" date="2013-11" db="EMBL/GenBank/DDBJ databases">
        <title>Genome sequencing of Stegodyphus mimosarum.</title>
        <authorList>
            <person name="Bechsgaard J."/>
        </authorList>
    </citation>
    <scope>NUCLEOTIDE SEQUENCE [LARGE SCALE GENOMIC DNA]</scope>
</reference>
<dbReference type="Proteomes" id="UP000054359">
    <property type="component" value="Unassembled WGS sequence"/>
</dbReference>
<dbReference type="OrthoDB" id="6435158at2759"/>
<evidence type="ECO:0000256" key="9">
    <source>
        <dbReference type="ARBA" id="ARBA00023136"/>
    </source>
</evidence>
<keyword evidence="8" id="KW-0406">Ion transport</keyword>
<evidence type="ECO:0000313" key="11">
    <source>
        <dbReference type="EMBL" id="KFM67331.1"/>
    </source>
</evidence>
<dbReference type="EMBL" id="KK116286">
    <property type="protein sequence ID" value="KFM67331.1"/>
    <property type="molecule type" value="Genomic_DNA"/>
</dbReference>
<evidence type="ECO:0000256" key="8">
    <source>
        <dbReference type="ARBA" id="ARBA00023065"/>
    </source>
</evidence>
<evidence type="ECO:0000256" key="1">
    <source>
        <dbReference type="ARBA" id="ARBA00004141"/>
    </source>
</evidence>
<evidence type="ECO:0000313" key="12">
    <source>
        <dbReference type="Proteomes" id="UP000054359"/>
    </source>
</evidence>
<keyword evidence="10 11" id="KW-0407">Ion channel</keyword>
<accession>A0A087TQE2</accession>
<dbReference type="InterPro" id="IPR047871">
    <property type="entry name" value="K_chnl_Slo-like"/>
</dbReference>
<dbReference type="GO" id="GO:0005228">
    <property type="term" value="F:intracellular sodium-activated potassium channel activity"/>
    <property type="evidence" value="ECO:0007669"/>
    <property type="project" value="TreeGrafter"/>
</dbReference>
<evidence type="ECO:0000256" key="2">
    <source>
        <dbReference type="ARBA" id="ARBA00022448"/>
    </source>
</evidence>
<keyword evidence="2" id="KW-0813">Transport</keyword>
<keyword evidence="4" id="KW-0812">Transmembrane</keyword>
<keyword evidence="5" id="KW-0631">Potassium channel</keyword>
<keyword evidence="6" id="KW-0630">Potassium</keyword>
<organism evidence="11 12">
    <name type="scientific">Stegodyphus mimosarum</name>
    <name type="common">African social velvet spider</name>
    <dbReference type="NCBI Taxonomy" id="407821"/>
    <lineage>
        <taxon>Eukaryota</taxon>
        <taxon>Metazoa</taxon>
        <taxon>Ecdysozoa</taxon>
        <taxon>Arthropoda</taxon>
        <taxon>Chelicerata</taxon>
        <taxon>Arachnida</taxon>
        <taxon>Araneae</taxon>
        <taxon>Araneomorphae</taxon>
        <taxon>Entelegynae</taxon>
        <taxon>Eresoidea</taxon>
        <taxon>Eresidae</taxon>
        <taxon>Stegodyphus</taxon>
    </lineage>
</organism>
<dbReference type="AlphaFoldDB" id="A0A087TQE2"/>
<feature type="non-terminal residue" evidence="11">
    <location>
        <position position="86"/>
    </location>
</feature>
<dbReference type="PANTHER" id="PTHR10027">
    <property type="entry name" value="CALCIUM-ACTIVATED POTASSIUM CHANNEL ALPHA CHAIN"/>
    <property type="match status" value="1"/>
</dbReference>
<dbReference type="PANTHER" id="PTHR10027:SF10">
    <property type="entry name" value="SLOWPOKE 2, ISOFORM D"/>
    <property type="match status" value="1"/>
</dbReference>
<comment type="subcellular location">
    <subcellularLocation>
        <location evidence="1">Membrane</location>
        <topology evidence="1">Multi-pass membrane protein</topology>
    </subcellularLocation>
</comment>
<proteinExistence type="predicted"/>
<keyword evidence="7" id="KW-1133">Transmembrane helix</keyword>
<keyword evidence="9" id="KW-0472">Membrane</keyword>
<dbReference type="GO" id="GO:0015271">
    <property type="term" value="F:outward rectifier potassium channel activity"/>
    <property type="evidence" value="ECO:0007669"/>
    <property type="project" value="TreeGrafter"/>
</dbReference>
<name>A0A087TQE2_STEMI</name>
<evidence type="ECO:0000256" key="3">
    <source>
        <dbReference type="ARBA" id="ARBA00022538"/>
    </source>
</evidence>
<sequence>MITFVRLLLGVDQAPGSGFLSSIRITKDDMWIKTYGRLYQKLSSTTYEIPIGVYRTQRSTLAETSSMSLDLMDDEDQIAIRSDVER</sequence>
<evidence type="ECO:0000256" key="5">
    <source>
        <dbReference type="ARBA" id="ARBA00022826"/>
    </source>
</evidence>
<evidence type="ECO:0000256" key="7">
    <source>
        <dbReference type="ARBA" id="ARBA00022989"/>
    </source>
</evidence>
<dbReference type="GO" id="GO:0005886">
    <property type="term" value="C:plasma membrane"/>
    <property type="evidence" value="ECO:0007669"/>
    <property type="project" value="TreeGrafter"/>
</dbReference>
<evidence type="ECO:0000256" key="10">
    <source>
        <dbReference type="ARBA" id="ARBA00023303"/>
    </source>
</evidence>
<evidence type="ECO:0000256" key="6">
    <source>
        <dbReference type="ARBA" id="ARBA00022958"/>
    </source>
</evidence>
<keyword evidence="12" id="KW-1185">Reference proteome</keyword>